<evidence type="ECO:0000256" key="2">
    <source>
        <dbReference type="PROSITE-ProRule" id="PRU10007"/>
    </source>
</evidence>
<dbReference type="PANTHER" id="PTHR43111">
    <property type="entry name" value="ALDEHYDE DEHYDROGENASE B-RELATED"/>
    <property type="match status" value="1"/>
</dbReference>
<gene>
    <name evidence="5" type="primary">acoD</name>
    <name evidence="5" type="ORF">L490_2194</name>
</gene>
<proteinExistence type="inferred from homology"/>
<dbReference type="InterPro" id="IPR015590">
    <property type="entry name" value="Aldehyde_DH_dom"/>
</dbReference>
<dbReference type="EC" id="1.2.1.3" evidence="5"/>
<evidence type="ECO:0000259" key="4">
    <source>
        <dbReference type="Pfam" id="PF00171"/>
    </source>
</evidence>
<dbReference type="EMBL" id="JGWH01000094">
    <property type="protein sequence ID" value="KCV34783.1"/>
    <property type="molecule type" value="Genomic_DNA"/>
</dbReference>
<dbReference type="PANTHER" id="PTHR43111:SF1">
    <property type="entry name" value="ALDEHYDE DEHYDROGENASE B-RELATED"/>
    <property type="match status" value="1"/>
</dbReference>
<dbReference type="InterPro" id="IPR016163">
    <property type="entry name" value="Ald_DH_C"/>
</dbReference>
<dbReference type="InterPro" id="IPR016162">
    <property type="entry name" value="Ald_DH_N"/>
</dbReference>
<organism evidence="5 6">
    <name type="scientific">Bordetella bronchiseptica 00-P-2796</name>
    <dbReference type="NCBI Taxonomy" id="1331199"/>
    <lineage>
        <taxon>Bacteria</taxon>
        <taxon>Pseudomonadati</taxon>
        <taxon>Pseudomonadota</taxon>
        <taxon>Betaproteobacteria</taxon>
        <taxon>Burkholderiales</taxon>
        <taxon>Alcaligenaceae</taxon>
        <taxon>Bordetella</taxon>
    </lineage>
</organism>
<dbReference type="Gene3D" id="3.40.605.10">
    <property type="entry name" value="Aldehyde Dehydrogenase, Chain A, domain 1"/>
    <property type="match status" value="1"/>
</dbReference>
<dbReference type="PROSITE" id="PS00687">
    <property type="entry name" value="ALDEHYDE_DEHYDR_GLU"/>
    <property type="match status" value="1"/>
</dbReference>
<comment type="similarity">
    <text evidence="3">Belongs to the aldehyde dehydrogenase family.</text>
</comment>
<comment type="caution">
    <text evidence="5">The sequence shown here is derived from an EMBL/GenBank/DDBJ whole genome shotgun (WGS) entry which is preliminary data.</text>
</comment>
<reference evidence="5 6" key="1">
    <citation type="submission" date="2014-03" db="EMBL/GenBank/DDBJ databases">
        <title>Genome sequence of Bordetella bronchiseptica.</title>
        <authorList>
            <person name="Harvill E."/>
            <person name="Goodfield L.L."/>
            <person name="Ivanov Y.V."/>
            <person name="Meyer J.A."/>
            <person name="Muse S.J."/>
            <person name="Jacobs N."/>
            <person name="Bendor L."/>
            <person name="Smallridge W.E."/>
            <person name="Brinkac L.M."/>
            <person name="Sanka R."/>
            <person name="Kim M."/>
            <person name="Losada L."/>
        </authorList>
    </citation>
    <scope>NUCLEOTIDE SEQUENCE [LARGE SCALE GENOMIC DNA]</scope>
    <source>
        <strain evidence="5 6">00-P-2796</strain>
    </source>
</reference>
<dbReference type="InterPro" id="IPR016161">
    <property type="entry name" value="Ald_DH/histidinol_DH"/>
</dbReference>
<dbReference type="Gene3D" id="3.40.309.10">
    <property type="entry name" value="Aldehyde Dehydrogenase, Chain A, domain 2"/>
    <property type="match status" value="1"/>
</dbReference>
<evidence type="ECO:0000313" key="5">
    <source>
        <dbReference type="EMBL" id="KCV34783.1"/>
    </source>
</evidence>
<feature type="active site" evidence="2">
    <location>
        <position position="285"/>
    </location>
</feature>
<dbReference type="SUPFAM" id="SSF53720">
    <property type="entry name" value="ALDH-like"/>
    <property type="match status" value="1"/>
</dbReference>
<sequence length="530" mass="57555">MRPPRDGKQSSRRHNDIRRQAMDLSDLKKLGLDVAYPFKEQYENYIGGQWVPPVGAEYFDNLSPITGQPFCRVPRSGAADIELALDAAHRARAAWARTSPAERANILLRIADRIEGQLPMLAVAESIDNGKPLRETTAADLPLAIDHFRYFAGCIRAQEGAISEIDANTVAYHFHEPIGVVGQIIPWNFPLLMAAWKLAPALAAGCVVVLKPAEQTPASILVLAELIGDLLPPGVLNVVNGYGKEAGQALATSKRIAKIAFTGSTPVGKHILHAAADNLIPATVELGGKSPNIFFDDVMDHDDEFLDKALEGLAMFALNQGEVCTCPSRILIQESIYERFIEKAIARVQSIKTGHPLDAGTMVGAQVSQVQMDKILSYIDIGRQEGAQCLTGGARNDMLPGGLDQGFYVQPTMLLGKNSMRIFQEEIFGPVAAVATFKDEEEAIAMANDTFYGLGAGVWSRDGARAYRVGRGIEAGRVWTNCYHLYPAHAAFGGYKQSGIGRETHKAALSNYQQTKCLLVSYSAKALGFF</sequence>
<keyword evidence="6" id="KW-1185">Reference proteome</keyword>
<feature type="domain" description="Aldehyde dehydrogenase" evidence="4">
    <location>
        <begin position="50"/>
        <end position="516"/>
    </location>
</feature>
<protein>
    <submittedName>
        <fullName evidence="5">Acetaldehyde dehydrogenase 2</fullName>
        <ecNumber evidence="5">1.2.1.3</ecNumber>
    </submittedName>
</protein>
<dbReference type="CDD" id="cd07559">
    <property type="entry name" value="ALDH_ACDHII_AcoD-like"/>
    <property type="match status" value="1"/>
</dbReference>
<accession>A0ABR4REY3</accession>
<dbReference type="InterPro" id="IPR029510">
    <property type="entry name" value="Ald_DH_CS_GLU"/>
</dbReference>
<evidence type="ECO:0000256" key="1">
    <source>
        <dbReference type="ARBA" id="ARBA00023002"/>
    </source>
</evidence>
<dbReference type="InterPro" id="IPR016160">
    <property type="entry name" value="Ald_DH_CS_CYS"/>
</dbReference>
<dbReference type="PROSITE" id="PS00070">
    <property type="entry name" value="ALDEHYDE_DEHYDR_CYS"/>
    <property type="match status" value="1"/>
</dbReference>
<dbReference type="GO" id="GO:0004029">
    <property type="term" value="F:aldehyde dehydrogenase (NAD+) activity"/>
    <property type="evidence" value="ECO:0007669"/>
    <property type="project" value="UniProtKB-EC"/>
</dbReference>
<keyword evidence="1 3" id="KW-0560">Oxidoreductase</keyword>
<evidence type="ECO:0000313" key="6">
    <source>
        <dbReference type="Proteomes" id="UP000025756"/>
    </source>
</evidence>
<dbReference type="Proteomes" id="UP000025756">
    <property type="component" value="Unassembled WGS sequence"/>
</dbReference>
<dbReference type="Pfam" id="PF00171">
    <property type="entry name" value="Aldedh"/>
    <property type="match status" value="1"/>
</dbReference>
<name>A0ABR4REY3_BORBO</name>
<evidence type="ECO:0000256" key="3">
    <source>
        <dbReference type="RuleBase" id="RU003345"/>
    </source>
</evidence>